<evidence type="ECO:0000259" key="9">
    <source>
        <dbReference type="Pfam" id="PF08016"/>
    </source>
</evidence>
<dbReference type="KEGG" id="dci:113470327"/>
<dbReference type="STRING" id="121845.A0A3Q0J7Q0"/>
<feature type="disulfide bond" evidence="7">
    <location>
        <begin position="26"/>
        <end position="39"/>
    </location>
</feature>
<dbReference type="RefSeq" id="XP_026684495.1">
    <property type="nucleotide sequence ID" value="XM_026828694.1"/>
</dbReference>
<proteinExistence type="inferred from homology"/>
<evidence type="ECO:0000256" key="2">
    <source>
        <dbReference type="ARBA" id="ARBA00007200"/>
    </source>
</evidence>
<keyword evidence="3 8" id="KW-0812">Transmembrane</keyword>
<evidence type="ECO:0000256" key="4">
    <source>
        <dbReference type="ARBA" id="ARBA00022989"/>
    </source>
</evidence>
<evidence type="ECO:0000313" key="12">
    <source>
        <dbReference type="RefSeq" id="XP_026684494.1"/>
    </source>
</evidence>
<dbReference type="PANTHER" id="PTHR10877">
    <property type="entry name" value="POLYCYSTIN FAMILY MEMBER"/>
    <property type="match status" value="1"/>
</dbReference>
<dbReference type="GO" id="GO:0016020">
    <property type="term" value="C:membrane"/>
    <property type="evidence" value="ECO:0007669"/>
    <property type="project" value="UniProtKB-SubCell"/>
</dbReference>
<dbReference type="GO" id="GO:0050982">
    <property type="term" value="P:detection of mechanical stimulus"/>
    <property type="evidence" value="ECO:0007669"/>
    <property type="project" value="TreeGrafter"/>
</dbReference>
<keyword evidence="4 8" id="KW-1133">Transmembrane helix</keyword>
<dbReference type="GeneID" id="113470327"/>
<dbReference type="AlphaFoldDB" id="A0A3Q0J7Q0"/>
<evidence type="ECO:0000256" key="6">
    <source>
        <dbReference type="ARBA" id="ARBA00023180"/>
    </source>
</evidence>
<accession>A0A3Q0J7Q0</accession>
<evidence type="ECO:0000256" key="8">
    <source>
        <dbReference type="SAM" id="Phobius"/>
    </source>
</evidence>
<feature type="domain" description="Polycystin" evidence="10">
    <location>
        <begin position="4"/>
        <end position="159"/>
    </location>
</feature>
<dbReference type="PaxDb" id="121845-A0A3Q0J7Q0"/>
<keyword evidence="6" id="KW-0325">Glycoprotein</keyword>
<evidence type="ECO:0000313" key="11">
    <source>
        <dbReference type="Proteomes" id="UP000079169"/>
    </source>
</evidence>
<feature type="domain" description="Polycystin cation channel PKD1/PKD2" evidence="9">
    <location>
        <begin position="160"/>
        <end position="215"/>
    </location>
</feature>
<dbReference type="RefSeq" id="XP_026684494.1">
    <property type="nucleotide sequence ID" value="XM_026828693.1"/>
</dbReference>
<reference evidence="12 13" key="1">
    <citation type="submission" date="2025-04" db="UniProtKB">
        <authorList>
            <consortium name="RefSeq"/>
        </authorList>
    </citation>
    <scope>IDENTIFICATION</scope>
</reference>
<feature type="transmembrane region" description="Helical" evidence="8">
    <location>
        <begin position="161"/>
        <end position="184"/>
    </location>
</feature>
<dbReference type="InterPro" id="IPR003915">
    <property type="entry name" value="PKD_2"/>
</dbReference>
<dbReference type="PRINTS" id="PR01433">
    <property type="entry name" value="POLYCYSTIN2"/>
</dbReference>
<keyword evidence="11" id="KW-1185">Reference proteome</keyword>
<dbReference type="Proteomes" id="UP000079169">
    <property type="component" value="Unplaced"/>
</dbReference>
<evidence type="ECO:0000256" key="7">
    <source>
        <dbReference type="PIRSR" id="PIRSR603915-2"/>
    </source>
</evidence>
<dbReference type="InterPro" id="IPR013122">
    <property type="entry name" value="PKD1_2_channel"/>
</dbReference>
<evidence type="ECO:0000259" key="10">
    <source>
        <dbReference type="Pfam" id="PF20519"/>
    </source>
</evidence>
<comment type="subcellular location">
    <subcellularLocation>
        <location evidence="1">Membrane</location>
        <topology evidence="1">Multi-pass membrane protein</topology>
    </subcellularLocation>
</comment>
<dbReference type="InterPro" id="IPR051223">
    <property type="entry name" value="Polycystin"/>
</dbReference>
<name>A0A3Q0J7Q0_DIACI</name>
<keyword evidence="5 8" id="KW-0472">Membrane</keyword>
<evidence type="ECO:0000256" key="3">
    <source>
        <dbReference type="ARBA" id="ARBA00022692"/>
    </source>
</evidence>
<gene>
    <name evidence="12 13" type="primary">LOC113470327</name>
</gene>
<dbReference type="PANTHER" id="PTHR10877:SF183">
    <property type="entry name" value="AT14535P-RELATED"/>
    <property type="match status" value="1"/>
</dbReference>
<comment type="similarity">
    <text evidence="2">Belongs to the polycystin family.</text>
</comment>
<sequence length="217" mass="25684">MRNVMYENKLIGLPRIRQLKVRNDSCEVHPDLTDLFRRCYDSFSEGYEDRRPFGIGSGTAWTYPRDSSVWDSDYYTGQVGSYPYSGFYQDLSANHNDFLAQLDMLRKGGWITRATRVVFIDFSMYNANVNLFCFVKLILEWPPVGGIIPSWEIISLKLIRYLTLVDFILLVFEIILLLFLIYFTVEELYEYRNLGFYKYFNSFWNYVDLILIVVSED</sequence>
<dbReference type="GO" id="GO:0005262">
    <property type="term" value="F:calcium channel activity"/>
    <property type="evidence" value="ECO:0007669"/>
    <property type="project" value="TreeGrafter"/>
</dbReference>
<dbReference type="Pfam" id="PF08016">
    <property type="entry name" value="PKD_channel"/>
    <property type="match status" value="1"/>
</dbReference>
<dbReference type="InterPro" id="IPR046791">
    <property type="entry name" value="Polycystin_dom"/>
</dbReference>
<evidence type="ECO:0000256" key="1">
    <source>
        <dbReference type="ARBA" id="ARBA00004141"/>
    </source>
</evidence>
<organism evidence="11 12">
    <name type="scientific">Diaphorina citri</name>
    <name type="common">Asian citrus psyllid</name>
    <dbReference type="NCBI Taxonomy" id="121845"/>
    <lineage>
        <taxon>Eukaryota</taxon>
        <taxon>Metazoa</taxon>
        <taxon>Ecdysozoa</taxon>
        <taxon>Arthropoda</taxon>
        <taxon>Hexapoda</taxon>
        <taxon>Insecta</taxon>
        <taxon>Pterygota</taxon>
        <taxon>Neoptera</taxon>
        <taxon>Paraneoptera</taxon>
        <taxon>Hemiptera</taxon>
        <taxon>Sternorrhyncha</taxon>
        <taxon>Psylloidea</taxon>
        <taxon>Psyllidae</taxon>
        <taxon>Diaphorininae</taxon>
        <taxon>Diaphorina</taxon>
    </lineage>
</organism>
<evidence type="ECO:0000256" key="5">
    <source>
        <dbReference type="ARBA" id="ARBA00023136"/>
    </source>
</evidence>
<dbReference type="Pfam" id="PF20519">
    <property type="entry name" value="Polycystin_dom"/>
    <property type="match status" value="1"/>
</dbReference>
<dbReference type="GO" id="GO:0005509">
    <property type="term" value="F:calcium ion binding"/>
    <property type="evidence" value="ECO:0007669"/>
    <property type="project" value="InterPro"/>
</dbReference>
<protein>
    <submittedName>
        <fullName evidence="12">Polycystin-2-like isoform X1</fullName>
    </submittedName>
    <submittedName>
        <fullName evidence="13">Polycystin-2-like isoform X2</fullName>
    </submittedName>
</protein>
<evidence type="ECO:0000313" key="13">
    <source>
        <dbReference type="RefSeq" id="XP_026684495.1"/>
    </source>
</evidence>